<name>A0A517TY20_9BACT</name>
<evidence type="ECO:0000256" key="3">
    <source>
        <dbReference type="ARBA" id="ARBA00023125"/>
    </source>
</evidence>
<dbReference type="EMBL" id="CP036339">
    <property type="protein sequence ID" value="QDT73278.1"/>
    <property type="molecule type" value="Genomic_DNA"/>
</dbReference>
<dbReference type="GO" id="GO:0003677">
    <property type="term" value="F:DNA binding"/>
    <property type="evidence" value="ECO:0007669"/>
    <property type="project" value="UniProtKB-KW"/>
</dbReference>
<keyword evidence="4" id="KW-0804">Transcription</keyword>
<dbReference type="InterPro" id="IPR005650">
    <property type="entry name" value="BlaI_family"/>
</dbReference>
<organism evidence="5 6">
    <name type="scientific">Lacipirellula limnantheis</name>
    <dbReference type="NCBI Taxonomy" id="2528024"/>
    <lineage>
        <taxon>Bacteria</taxon>
        <taxon>Pseudomonadati</taxon>
        <taxon>Planctomycetota</taxon>
        <taxon>Planctomycetia</taxon>
        <taxon>Pirellulales</taxon>
        <taxon>Lacipirellulaceae</taxon>
        <taxon>Lacipirellula</taxon>
    </lineage>
</organism>
<dbReference type="KEGG" id="llh:I41_24670"/>
<keyword evidence="3" id="KW-0238">DNA-binding</keyword>
<dbReference type="InterPro" id="IPR036388">
    <property type="entry name" value="WH-like_DNA-bd_sf"/>
</dbReference>
<dbReference type="Proteomes" id="UP000317909">
    <property type="component" value="Chromosome"/>
</dbReference>
<dbReference type="AlphaFoldDB" id="A0A517TY20"/>
<dbReference type="SUPFAM" id="SSF46785">
    <property type="entry name" value="Winged helix' DNA-binding domain"/>
    <property type="match status" value="1"/>
</dbReference>
<dbReference type="PIRSF" id="PIRSF019455">
    <property type="entry name" value="CopR_AtkY"/>
    <property type="match status" value="1"/>
</dbReference>
<protein>
    <submittedName>
        <fullName evidence="5">Penicillinase repressor</fullName>
    </submittedName>
</protein>
<dbReference type="InterPro" id="IPR036390">
    <property type="entry name" value="WH_DNA-bd_sf"/>
</dbReference>
<gene>
    <name evidence="5" type="primary">blaI_2</name>
    <name evidence="5" type="ORF">I41_24670</name>
</gene>
<keyword evidence="6" id="KW-1185">Reference proteome</keyword>
<evidence type="ECO:0000256" key="2">
    <source>
        <dbReference type="ARBA" id="ARBA00023015"/>
    </source>
</evidence>
<dbReference type="Pfam" id="PF03965">
    <property type="entry name" value="Penicillinase_R"/>
    <property type="match status" value="1"/>
</dbReference>
<proteinExistence type="inferred from homology"/>
<dbReference type="Gene3D" id="1.10.4040.10">
    <property type="entry name" value="Penicillinase repressor domain"/>
    <property type="match status" value="1"/>
</dbReference>
<evidence type="ECO:0000256" key="1">
    <source>
        <dbReference type="ARBA" id="ARBA00011046"/>
    </source>
</evidence>
<evidence type="ECO:0000256" key="4">
    <source>
        <dbReference type="ARBA" id="ARBA00023163"/>
    </source>
</evidence>
<dbReference type="GO" id="GO:0045892">
    <property type="term" value="P:negative regulation of DNA-templated transcription"/>
    <property type="evidence" value="ECO:0007669"/>
    <property type="project" value="InterPro"/>
</dbReference>
<keyword evidence="2" id="KW-0805">Transcription regulation</keyword>
<dbReference type="Gene3D" id="1.10.10.10">
    <property type="entry name" value="Winged helix-like DNA-binding domain superfamily/Winged helix DNA-binding domain"/>
    <property type="match status" value="1"/>
</dbReference>
<accession>A0A517TY20</accession>
<sequence>MLELSKNRSMANSELEIARVLWGLGKATVRQVVEALPDHRKRDFTTVQTYLARLEEKGYVKSEITGRVKTFTSRVRPASVIRDVTNDFVERLFGGDSFPLLQHLIRQGDVSAEKIRQLRAMLDELEQPSEPTTDD</sequence>
<evidence type="ECO:0000313" key="6">
    <source>
        <dbReference type="Proteomes" id="UP000317909"/>
    </source>
</evidence>
<evidence type="ECO:0000313" key="5">
    <source>
        <dbReference type="EMBL" id="QDT73278.1"/>
    </source>
</evidence>
<comment type="similarity">
    <text evidence="1">Belongs to the BlaI transcriptional regulatory family.</text>
</comment>
<reference evidence="5 6" key="1">
    <citation type="submission" date="2019-02" db="EMBL/GenBank/DDBJ databases">
        <title>Deep-cultivation of Planctomycetes and their phenomic and genomic characterization uncovers novel biology.</title>
        <authorList>
            <person name="Wiegand S."/>
            <person name="Jogler M."/>
            <person name="Boedeker C."/>
            <person name="Pinto D."/>
            <person name="Vollmers J."/>
            <person name="Rivas-Marin E."/>
            <person name="Kohn T."/>
            <person name="Peeters S.H."/>
            <person name="Heuer A."/>
            <person name="Rast P."/>
            <person name="Oberbeckmann S."/>
            <person name="Bunk B."/>
            <person name="Jeske O."/>
            <person name="Meyerdierks A."/>
            <person name="Storesund J.E."/>
            <person name="Kallscheuer N."/>
            <person name="Luecker S."/>
            <person name="Lage O.M."/>
            <person name="Pohl T."/>
            <person name="Merkel B.J."/>
            <person name="Hornburger P."/>
            <person name="Mueller R.-W."/>
            <person name="Bruemmer F."/>
            <person name="Labrenz M."/>
            <person name="Spormann A.M."/>
            <person name="Op den Camp H."/>
            <person name="Overmann J."/>
            <person name="Amann R."/>
            <person name="Jetten M.S.M."/>
            <person name="Mascher T."/>
            <person name="Medema M.H."/>
            <person name="Devos D.P."/>
            <person name="Kaster A.-K."/>
            <person name="Ovreas L."/>
            <person name="Rohde M."/>
            <person name="Galperin M.Y."/>
            <person name="Jogler C."/>
        </authorList>
    </citation>
    <scope>NUCLEOTIDE SEQUENCE [LARGE SCALE GENOMIC DNA]</scope>
    <source>
        <strain evidence="5 6">I41</strain>
    </source>
</reference>